<evidence type="ECO:0008006" key="4">
    <source>
        <dbReference type="Google" id="ProtNLM"/>
    </source>
</evidence>
<dbReference type="AlphaFoldDB" id="A0A1E8Q3I9"/>
<reference evidence="2 3" key="1">
    <citation type="submission" date="2016-09" db="EMBL/GenBank/DDBJ databases">
        <title>genome sequence of Mycobacterium sp. 739 SCH.</title>
        <authorList>
            <person name="Greninger A.L."/>
            <person name="Qin X."/>
            <person name="Jerome K."/>
            <person name="Vora S."/>
            <person name="Quinn K."/>
        </authorList>
    </citation>
    <scope>NUCLEOTIDE SEQUENCE [LARGE SCALE GENOMIC DNA]</scope>
    <source>
        <strain evidence="2 3">SCH</strain>
    </source>
</reference>
<name>A0A1E8Q3I9_9MYCO</name>
<gene>
    <name evidence="2" type="ORF">BEL07_14305</name>
</gene>
<feature type="coiled-coil region" evidence="1">
    <location>
        <begin position="155"/>
        <end position="182"/>
    </location>
</feature>
<accession>A0A1E8Q3I9</accession>
<keyword evidence="3" id="KW-1185">Reference proteome</keyword>
<organism evidence="2 3">
    <name type="scientific">Mycolicibacterium grossiae</name>
    <dbReference type="NCBI Taxonomy" id="1552759"/>
    <lineage>
        <taxon>Bacteria</taxon>
        <taxon>Bacillati</taxon>
        <taxon>Actinomycetota</taxon>
        <taxon>Actinomycetes</taxon>
        <taxon>Mycobacteriales</taxon>
        <taxon>Mycobacteriaceae</taxon>
        <taxon>Mycolicibacterium</taxon>
    </lineage>
</organism>
<evidence type="ECO:0000313" key="3">
    <source>
        <dbReference type="Proteomes" id="UP000178953"/>
    </source>
</evidence>
<dbReference type="InterPro" id="IPR021804">
    <property type="entry name" value="DUF3375"/>
</dbReference>
<dbReference type="EMBL" id="MCHX01000030">
    <property type="protein sequence ID" value="OFJ53065.1"/>
    <property type="molecule type" value="Genomic_DNA"/>
</dbReference>
<evidence type="ECO:0000313" key="2">
    <source>
        <dbReference type="EMBL" id="OFJ53065.1"/>
    </source>
</evidence>
<sequence length="517" mass="56623">MRRRVDDEVTPAAADLLDRNREIQGSPTIRLLSTQNLGVIATLMERHLSGGVVPETELVVWLERDLDELGHPDGQTGLALIKSWASQGWLHRVADQRTGVERNLCYLTQDARRALDFVRGMRRQDTIATGGSITGIASRLKQVALRVGSDPDRVRAGIEAEIAALRAELDALDARQEDARDDASDGASDDALDDAYAGHRLGETDLTDVYDEARAIALQMERLITDIGQYGTMIEQATAALDEPIDTNVEYRDRQRQMYADYQAAWDSQGRDSHRAFLRMINDPDQRADFEADVAAVAGALPALDPALRRVMAGFFELVGHQIDEVERIQQRCAQRVKRFTAFGTLEQSRGVARQLNDAIGAARTLLKTSLIDSRIDVEVPLARHAISSVGALSFRIGDLSHPRPAAAAQGEVDLTSFAALTTQVDAPAMSDMINDAIARGPLALPDAVDMLAAEGQGAYLGHVIVLWSWALKQPHADRTPEPVTVRFRSLDGRDRAMEVPRLVFTEPVSTVLSAAS</sequence>
<dbReference type="Proteomes" id="UP000178953">
    <property type="component" value="Unassembled WGS sequence"/>
</dbReference>
<evidence type="ECO:0000256" key="1">
    <source>
        <dbReference type="SAM" id="Coils"/>
    </source>
</evidence>
<dbReference type="Pfam" id="PF11855">
    <property type="entry name" value="DUF3375"/>
    <property type="match status" value="2"/>
</dbReference>
<keyword evidence="1" id="KW-0175">Coiled coil</keyword>
<comment type="caution">
    <text evidence="2">The sequence shown here is derived from an EMBL/GenBank/DDBJ whole genome shotgun (WGS) entry which is preliminary data.</text>
</comment>
<protein>
    <recommendedName>
        <fullName evidence="4">DUF3375 domain-containing protein</fullName>
    </recommendedName>
</protein>
<proteinExistence type="predicted"/>